<dbReference type="PANTHER" id="PTHR30153:SF2">
    <property type="entry name" value="REPLICATIVE DNA HELICASE"/>
    <property type="match status" value="1"/>
</dbReference>
<keyword evidence="1" id="KW-0639">Primosome</keyword>
<reference evidence="3 4" key="1">
    <citation type="submission" date="2017-05" db="EMBL/GenBank/DDBJ databases">
        <title>Genome Analysis of Maritalea myrionectae HL2708#5.</title>
        <authorList>
            <consortium name="Cotde Inc.-PKNU"/>
            <person name="Jang D."/>
            <person name="Oh H.-M."/>
        </authorList>
    </citation>
    <scope>NUCLEOTIDE SEQUENCE [LARGE SCALE GENOMIC DNA]</scope>
    <source>
        <strain evidence="3 4">HL2708#5</strain>
    </source>
</reference>
<organism evidence="3 4">
    <name type="scientific">Maritalea myrionectae</name>
    <dbReference type="NCBI Taxonomy" id="454601"/>
    <lineage>
        <taxon>Bacteria</taxon>
        <taxon>Pseudomonadati</taxon>
        <taxon>Pseudomonadota</taxon>
        <taxon>Alphaproteobacteria</taxon>
        <taxon>Hyphomicrobiales</taxon>
        <taxon>Devosiaceae</taxon>
        <taxon>Maritalea</taxon>
    </lineage>
</organism>
<accession>A0A2R4MEH2</accession>
<keyword evidence="4" id="KW-1185">Reference proteome</keyword>
<dbReference type="InterPro" id="IPR036185">
    <property type="entry name" value="DNA_heli_DnaB-like_N_sf"/>
</dbReference>
<evidence type="ECO:0000313" key="3">
    <source>
        <dbReference type="EMBL" id="AVX04314.1"/>
    </source>
</evidence>
<dbReference type="GO" id="GO:0006269">
    <property type="term" value="P:DNA replication, synthesis of primer"/>
    <property type="evidence" value="ECO:0007669"/>
    <property type="project" value="UniProtKB-KW"/>
</dbReference>
<dbReference type="AlphaFoldDB" id="A0A2R4MEH2"/>
<dbReference type="EMBL" id="CP021330">
    <property type="protein sequence ID" value="AVX04314.1"/>
    <property type="molecule type" value="Genomic_DNA"/>
</dbReference>
<dbReference type="KEGG" id="mmyr:MXMO3_01789"/>
<dbReference type="Gene3D" id="3.40.50.300">
    <property type="entry name" value="P-loop containing nucleotide triphosphate hydrolases"/>
    <property type="match status" value="1"/>
</dbReference>
<evidence type="ECO:0000313" key="4">
    <source>
        <dbReference type="Proteomes" id="UP000258927"/>
    </source>
</evidence>
<feature type="domain" description="SF4 helicase" evidence="2">
    <location>
        <begin position="174"/>
        <end position="460"/>
    </location>
</feature>
<dbReference type="GO" id="GO:1990077">
    <property type="term" value="C:primosome complex"/>
    <property type="evidence" value="ECO:0007669"/>
    <property type="project" value="UniProtKB-KW"/>
</dbReference>
<keyword evidence="3" id="KW-0067">ATP-binding</keyword>
<keyword evidence="3" id="KW-0547">Nucleotide-binding</keyword>
<dbReference type="GO" id="GO:0003678">
    <property type="term" value="F:DNA helicase activity"/>
    <property type="evidence" value="ECO:0007669"/>
    <property type="project" value="InterPro"/>
</dbReference>
<dbReference type="Pfam" id="PF03796">
    <property type="entry name" value="DnaB_C"/>
    <property type="match status" value="1"/>
</dbReference>
<keyword evidence="3" id="KW-0378">Hydrolase</keyword>
<dbReference type="GO" id="GO:0005524">
    <property type="term" value="F:ATP binding"/>
    <property type="evidence" value="ECO:0007669"/>
    <property type="project" value="InterPro"/>
</dbReference>
<dbReference type="GO" id="GO:0005829">
    <property type="term" value="C:cytosol"/>
    <property type="evidence" value="ECO:0007669"/>
    <property type="project" value="TreeGrafter"/>
</dbReference>
<keyword evidence="3" id="KW-0347">Helicase</keyword>
<dbReference type="PANTHER" id="PTHR30153">
    <property type="entry name" value="REPLICATIVE DNA HELICASE DNAB"/>
    <property type="match status" value="1"/>
</dbReference>
<name>A0A2R4MEH2_9HYPH</name>
<dbReference type="InterPro" id="IPR016136">
    <property type="entry name" value="DNA_helicase_N/primase_C"/>
</dbReference>
<dbReference type="InterPro" id="IPR007694">
    <property type="entry name" value="DNA_helicase_DnaB-like_C"/>
</dbReference>
<sequence>MTAALAHSADHNESTLEFNIIGSFIMSPESLMTYADQIDAEWFEDEACATLWTIMANQAREGLVFSWSSLLAEFEDHMEDRKLASKMLAHIAAMAIPVGLINGSIDYLKKRWMRRSLREIASEIQVNANNPQYRPKDAVTDAIAALDRVQSSSTSARALTLGAANTKLAKKMEDPEAAAGASTGLKALDEKVNAFARGELFVLAGRPGMGKSAFALSTLRNTAKLGHGVLFFSFEMPETEVSARMVSDELYGQDRDAFAPSFSLINKGRLSPDNKARVISKFEETEELPFIIEPSPRLTMAEVTARSREKKAALQSRGIELEVICIDHLDHVEPTGRYRGNKVEEVAEVSNAARALAKELNCCVLLLSQLNRSVESRDDKRPRMSDLRNSGALEQDAHVVMFVYRDYQYLKDDPTAEEDALAAKNDLDLLIKKNRNGETGDIKFHVSIAHNAVRDRYGSA</sequence>
<dbReference type="PROSITE" id="PS51199">
    <property type="entry name" value="SF4_HELICASE"/>
    <property type="match status" value="1"/>
</dbReference>
<dbReference type="Gene3D" id="1.10.860.10">
    <property type="entry name" value="DNAb Helicase, Chain A"/>
    <property type="match status" value="1"/>
</dbReference>
<dbReference type="RefSeq" id="WP_117395648.1">
    <property type="nucleotide sequence ID" value="NZ_CP021330.1"/>
</dbReference>
<dbReference type="SUPFAM" id="SSF52540">
    <property type="entry name" value="P-loop containing nucleoside triphosphate hydrolases"/>
    <property type="match status" value="1"/>
</dbReference>
<proteinExistence type="predicted"/>
<dbReference type="InterPro" id="IPR027417">
    <property type="entry name" value="P-loop_NTPase"/>
</dbReference>
<protein>
    <submittedName>
        <fullName evidence="3">DNA helicase</fullName>
    </submittedName>
</protein>
<evidence type="ECO:0000259" key="2">
    <source>
        <dbReference type="PROSITE" id="PS51199"/>
    </source>
</evidence>
<gene>
    <name evidence="3" type="ORF">MXMO3_01789</name>
</gene>
<dbReference type="Proteomes" id="UP000258927">
    <property type="component" value="Chromosome"/>
</dbReference>
<dbReference type="SUPFAM" id="SSF48024">
    <property type="entry name" value="N-terminal domain of DnaB helicase"/>
    <property type="match status" value="1"/>
</dbReference>
<evidence type="ECO:0000256" key="1">
    <source>
        <dbReference type="ARBA" id="ARBA00022515"/>
    </source>
</evidence>